<dbReference type="GO" id="GO:0003824">
    <property type="term" value="F:catalytic activity"/>
    <property type="evidence" value="ECO:0007669"/>
    <property type="project" value="InterPro"/>
</dbReference>
<dbReference type="SMART" id="SM00248">
    <property type="entry name" value="ANK"/>
    <property type="match status" value="12"/>
</dbReference>
<dbReference type="VEuPathDB" id="FungiDB:HZS61_011534"/>
<dbReference type="PRINTS" id="PR01415">
    <property type="entry name" value="ANKYRIN"/>
</dbReference>
<feature type="region of interest" description="Disordered" evidence="4">
    <location>
        <begin position="331"/>
        <end position="350"/>
    </location>
</feature>
<feature type="repeat" description="ANK" evidence="3">
    <location>
        <begin position="1257"/>
        <end position="1289"/>
    </location>
</feature>
<dbReference type="VEuPathDB" id="FungiDB:FOMG_02549"/>
<name>A0A420NXX9_FUSOX</name>
<evidence type="ECO:0000259" key="6">
    <source>
        <dbReference type="Pfam" id="PF24883"/>
    </source>
</evidence>
<evidence type="ECO:0000313" key="7">
    <source>
        <dbReference type="EMBL" id="RKK85139.1"/>
    </source>
</evidence>
<dbReference type="VEuPathDB" id="FungiDB:FOXG_17097"/>
<dbReference type="SUPFAM" id="SSF48403">
    <property type="entry name" value="Ankyrin repeat"/>
    <property type="match status" value="2"/>
</dbReference>
<dbReference type="InterPro" id="IPR035994">
    <property type="entry name" value="Nucleoside_phosphorylase_sf"/>
</dbReference>
<dbReference type="Pfam" id="PF12796">
    <property type="entry name" value="Ank_2"/>
    <property type="match status" value="5"/>
</dbReference>
<dbReference type="VEuPathDB" id="FungiDB:FOC4_g10000328"/>
<dbReference type="InterPro" id="IPR002110">
    <property type="entry name" value="Ankyrin_rpt"/>
</dbReference>
<protein>
    <submittedName>
        <fullName evidence="7">Uncharacterized protein</fullName>
    </submittedName>
</protein>
<feature type="compositionally biased region" description="Polar residues" evidence="4">
    <location>
        <begin position="336"/>
        <end position="350"/>
    </location>
</feature>
<dbReference type="EMBL" id="MRCY01000492">
    <property type="protein sequence ID" value="RKK85139.1"/>
    <property type="molecule type" value="Genomic_DNA"/>
</dbReference>
<dbReference type="InterPro" id="IPR000845">
    <property type="entry name" value="Nucleoside_phosphorylase_d"/>
</dbReference>
<comment type="caution">
    <text evidence="7">The sequence shown here is derived from an EMBL/GenBank/DDBJ whole genome shotgun (WGS) entry which is preliminary data.</text>
</comment>
<dbReference type="VEuPathDB" id="FungiDB:HZS61_007356"/>
<dbReference type="PROSITE" id="PS50297">
    <property type="entry name" value="ANK_REP_REGION"/>
    <property type="match status" value="10"/>
</dbReference>
<feature type="repeat" description="ANK" evidence="3">
    <location>
        <begin position="1092"/>
        <end position="1124"/>
    </location>
</feature>
<feature type="repeat" description="ANK" evidence="3">
    <location>
        <begin position="1224"/>
        <end position="1256"/>
    </location>
</feature>
<keyword evidence="2 3" id="KW-0040">ANK repeat</keyword>
<dbReference type="VEuPathDB" id="FungiDB:FOIG_15278"/>
<dbReference type="Pfam" id="PF24883">
    <property type="entry name" value="NPHP3_N"/>
    <property type="match status" value="1"/>
</dbReference>
<dbReference type="PANTHER" id="PTHR24198:SF165">
    <property type="entry name" value="ANKYRIN REPEAT-CONTAINING PROTEIN-RELATED"/>
    <property type="match status" value="1"/>
</dbReference>
<dbReference type="VEuPathDB" id="FungiDB:FOC1_g10000290"/>
<feature type="domain" description="Nephrocystin 3-like N-terminal" evidence="6">
    <location>
        <begin position="379"/>
        <end position="553"/>
    </location>
</feature>
<gene>
    <name evidence="7" type="ORF">BFJ68_g17305</name>
</gene>
<feature type="repeat" description="ANK" evidence="3">
    <location>
        <begin position="1158"/>
        <end position="1190"/>
    </location>
</feature>
<dbReference type="Pfam" id="PF00023">
    <property type="entry name" value="Ank"/>
    <property type="match status" value="1"/>
</dbReference>
<evidence type="ECO:0000313" key="8">
    <source>
        <dbReference type="Proteomes" id="UP000285860"/>
    </source>
</evidence>
<reference evidence="7 8" key="1">
    <citation type="journal article" date="2018" name="Sci. Rep.">
        <title>Characterisation of pathogen-specific regions and novel effector candidates in Fusarium oxysporum f. sp. cepae.</title>
        <authorList>
            <person name="Armitage A.D."/>
            <person name="Taylor A."/>
            <person name="Sobczyk M.K."/>
            <person name="Baxter L."/>
            <person name="Greenfield B.P."/>
            <person name="Bates H.J."/>
            <person name="Wilson F."/>
            <person name="Jackson A.C."/>
            <person name="Ott S."/>
            <person name="Harrison R.J."/>
            <person name="Clarkson J.P."/>
        </authorList>
    </citation>
    <scope>NUCLEOTIDE SEQUENCE [LARGE SCALE GENOMIC DNA]</scope>
    <source>
        <strain evidence="7 8">Fo_A28</strain>
    </source>
</reference>
<dbReference type="Proteomes" id="UP000285860">
    <property type="component" value="Unassembled WGS sequence"/>
</dbReference>
<dbReference type="Gene3D" id="3.40.50.1580">
    <property type="entry name" value="Nucleoside phosphorylase domain"/>
    <property type="match status" value="1"/>
</dbReference>
<dbReference type="VEuPathDB" id="FungiDB:FOC1_g10000125"/>
<feature type="domain" description="Nucleoside phosphorylase" evidence="5">
    <location>
        <begin position="42"/>
        <end position="322"/>
    </location>
</feature>
<dbReference type="InterPro" id="IPR056884">
    <property type="entry name" value="NPHP3-like_N"/>
</dbReference>
<dbReference type="PROSITE" id="PS50088">
    <property type="entry name" value="ANK_REPEAT"/>
    <property type="match status" value="10"/>
</dbReference>
<dbReference type="PANTHER" id="PTHR24198">
    <property type="entry name" value="ANKYRIN REPEAT AND PROTEIN KINASE DOMAIN-CONTAINING PROTEIN"/>
    <property type="match status" value="1"/>
</dbReference>
<dbReference type="SUPFAM" id="SSF52540">
    <property type="entry name" value="P-loop containing nucleoside triphosphate hydrolases"/>
    <property type="match status" value="1"/>
</dbReference>
<dbReference type="InterPro" id="IPR036770">
    <property type="entry name" value="Ankyrin_rpt-contain_sf"/>
</dbReference>
<accession>A0A420NXX9</accession>
<dbReference type="VEuPathDB" id="FungiDB:FOZG_18299"/>
<evidence type="ECO:0000256" key="1">
    <source>
        <dbReference type="ARBA" id="ARBA00022737"/>
    </source>
</evidence>
<evidence type="ECO:0000259" key="5">
    <source>
        <dbReference type="Pfam" id="PF01048"/>
    </source>
</evidence>
<feature type="repeat" description="ANK" evidence="3">
    <location>
        <begin position="1026"/>
        <end position="1058"/>
    </location>
</feature>
<dbReference type="SUPFAM" id="SSF53167">
    <property type="entry name" value="Purine and uridine phosphorylases"/>
    <property type="match status" value="1"/>
</dbReference>
<dbReference type="Gene3D" id="3.40.50.300">
    <property type="entry name" value="P-loop containing nucleotide triphosphate hydrolases"/>
    <property type="match status" value="1"/>
</dbReference>
<evidence type="ECO:0000256" key="2">
    <source>
        <dbReference type="ARBA" id="ARBA00023043"/>
    </source>
</evidence>
<keyword evidence="1" id="KW-0677">Repeat</keyword>
<feature type="repeat" description="ANK" evidence="3">
    <location>
        <begin position="1191"/>
        <end position="1223"/>
    </location>
</feature>
<feature type="repeat" description="ANK" evidence="3">
    <location>
        <begin position="1059"/>
        <end position="1091"/>
    </location>
</feature>
<evidence type="ECO:0000256" key="4">
    <source>
        <dbReference type="SAM" id="MobiDB-lite"/>
    </source>
</evidence>
<evidence type="ECO:0000256" key="3">
    <source>
        <dbReference type="PROSITE-ProRule" id="PRU00023"/>
    </source>
</evidence>
<feature type="repeat" description="ANK" evidence="3">
    <location>
        <begin position="933"/>
        <end position="965"/>
    </location>
</feature>
<organism evidence="7 8">
    <name type="scientific">Fusarium oxysporum</name>
    <name type="common">Fusarium vascular wilt</name>
    <dbReference type="NCBI Taxonomy" id="5507"/>
    <lineage>
        <taxon>Eukaryota</taxon>
        <taxon>Fungi</taxon>
        <taxon>Dikarya</taxon>
        <taxon>Ascomycota</taxon>
        <taxon>Pezizomycotina</taxon>
        <taxon>Sordariomycetes</taxon>
        <taxon>Hypocreomycetidae</taxon>
        <taxon>Hypocreales</taxon>
        <taxon>Nectriaceae</taxon>
        <taxon>Fusarium</taxon>
        <taxon>Fusarium oxysporum species complex</taxon>
    </lineage>
</organism>
<feature type="repeat" description="ANK" evidence="3">
    <location>
        <begin position="993"/>
        <end position="1025"/>
    </location>
</feature>
<dbReference type="GO" id="GO:0009116">
    <property type="term" value="P:nucleoside metabolic process"/>
    <property type="evidence" value="ECO:0007669"/>
    <property type="project" value="InterPro"/>
</dbReference>
<dbReference type="Pfam" id="PF01048">
    <property type="entry name" value="PNP_UDP_1"/>
    <property type="match status" value="1"/>
</dbReference>
<dbReference type="VEuPathDB" id="FungiDB:FOC4_g10005467"/>
<proteinExistence type="predicted"/>
<dbReference type="Gene3D" id="1.25.40.20">
    <property type="entry name" value="Ankyrin repeat-containing domain"/>
    <property type="match status" value="6"/>
</dbReference>
<dbReference type="InterPro" id="IPR027417">
    <property type="entry name" value="P-loop_NTPase"/>
</dbReference>
<feature type="repeat" description="ANK" evidence="3">
    <location>
        <begin position="1125"/>
        <end position="1157"/>
    </location>
</feature>
<sequence length="1291" mass="142924">MNPALLPNCYDDHLRLPKRQKTSHSNADSNAENNLPYGRYTIAWICALYIETAAALAMLDEKHAELPRRPNDSNTYTLGRIKNHNVVIACLPQDQYGNINSASVLTSLKCTFPSIRHGLMVGIGGAAPANKDIRLGDIVVGTRVMQYDLGKILSGGEIHRTAIPKSPDQSLCTAVTNLRANHEIYPTRVMAIIQERMQRHIDYRRPGAPDHLFQASYQHDRRMPNCQGCDQSRLEEREARRSCEPKIHYGGIASSSQVMKDAVTRDRLAQELDIICFEMEAAGLMDVLPCLPIRGICDYSDSHKAKDWQKYAAAVAAAYAREFLEALPAAGDTSRDSWPSARSSEQANLGNRRQQLMESLGFEQIDSRKITIKTAYSKTCRWFLKHPDYLDWSDSEKRPQHHGFLWIRGKPGAGKSIIMKFIYTKMKKTDIPMRALTISFFFNARGGSLEKSVLGMYRSLLLQLLEGFPDLQRILDDTDLISRNQVTCPPLNVLKDLFRFAVSSLEKRALTCFVDALDECDEQQVRDMVEFFEEVAEQCVEDDVKFQVCFSSRHYPYIDIKSGVRLTLEGQDGHNEDLKHYISKHLHIQDPGLVDELKQMMLEKAAGVFLWVALVVEILNKEDRRGRLALRRRLQEVPSELSELFKDILTRDQKHMEDLLLSILWILAAERPLQPGEYYHALWSGLSLKGLVDLEIPPVNTSDASSCIRKFIISSSKGLAEITKAKKPTVQFIHESVRDFLIKDKGLYQLWPELGADWESQANERLKLCCNAYVFQETIGKTIDGQQSTASQSIKDDLLKRFPFLEYASQFVLGHANAAAYNITQQQFISEFPVSNWVHVFNIFEKHRIRQYSQGADILYILADRGYPELIRLRLEVNPGIDGGGGRYRHPLLAAMAKGNKDSVTALLGLPSNIHNGVDITDSLKCKVDSVRKDHTPFSWACEEGHVAIAKLLLQNGARAIEADLVRIMKNGHSEMTKVLLDEGADAAAADNNGRTPLHGASANGYLEIAKILLDKGADAAAADNNGRMPLHGASDNGHSEIVKVLLDKGADAAAADNVGWTPLHLASANGYSEITKMLLEKGADAVAANISGWTPLHGASLYGHLEIVKMLLEKGADAAAADIYGRTPLHDAPEKGRLEIVKMLLEKGADAAAPNKDGWTPLHYASLYGHPEIVKMLLEKGADAAAPNKDGWTPLHYASLYGHLEIVKMLLEKGADAAAANISGRTPLHGASESGHSEIVKVLLDKGADAAAADNVGRTPLHTASQYGRSEIVKILLDKGVDAAAASDGG</sequence>
<dbReference type="VEuPathDB" id="FungiDB:HZS61_007353"/>